<evidence type="ECO:0000313" key="2">
    <source>
        <dbReference type="EMBL" id="CDQ07792.1"/>
    </source>
</evidence>
<evidence type="ECO:0000256" key="1">
    <source>
        <dbReference type="SAM" id="SignalP"/>
    </source>
</evidence>
<accession>A0A1I9GAB5</accession>
<sequence>MAQIIWLSFLLCIASANNGTTCLLNLDDIAWDDCSNEYFSTSFNILDNIDLDPILGSHTFVYNNEPRNTGGDLSGTSAKESHCDIPFNSLDLYNFAHLFSEDTNNVESTTERAENSQLLLQELSGISAENFQSGTSLDSLHFFDSIQLRRIKDANTEESKMKIDFATVQNSQLSLLQDPSIP</sequence>
<feature type="chain" id="PRO_5009328403" evidence="1">
    <location>
        <begin position="17"/>
        <end position="182"/>
    </location>
</feature>
<protein>
    <submittedName>
        <fullName evidence="2">Bm12127</fullName>
    </submittedName>
</protein>
<name>A0A1I9GAB5_BRUMA</name>
<reference evidence="2" key="2">
    <citation type="submission" date="2012-12" db="EMBL/GenBank/DDBJ databases">
        <authorList>
            <consortium name="WormBase Consortium"/>
            <person name="Ghedin E."/>
            <person name="Paulini M."/>
        </authorList>
    </citation>
    <scope>NUCLEOTIDE SEQUENCE</scope>
    <source>
        <strain evidence="2">FR3</strain>
    </source>
</reference>
<feature type="non-terminal residue" evidence="2">
    <location>
        <position position="182"/>
    </location>
</feature>
<reference evidence="2" key="1">
    <citation type="journal article" date="2007" name="Science">
        <title>Draft genome of the filarial nematode parasite Brugia malayi.</title>
        <authorList>
            <person name="Ghedin E."/>
            <person name="Wang S."/>
            <person name="Spiro D."/>
            <person name="Caler E."/>
            <person name="Zhao Q."/>
            <person name="Crabtree J."/>
            <person name="Allen J.E."/>
            <person name="Delcher A.L."/>
            <person name="Guiliano D.B."/>
            <person name="Miranda-Saavedra D."/>
            <person name="Angiuoli S.V."/>
            <person name="Creasy T."/>
            <person name="Amedeo P."/>
            <person name="Haas B."/>
            <person name="El-Sayed N.M."/>
            <person name="Wortman J.R."/>
            <person name="Feldblyum T."/>
            <person name="Tallon L."/>
            <person name="Schatz M."/>
            <person name="Shumway M."/>
            <person name="Koo H."/>
            <person name="Salzberg S.L."/>
            <person name="Schobel S."/>
            <person name="Pertea M."/>
            <person name="Pop M."/>
            <person name="White O."/>
            <person name="Barton G.J."/>
            <person name="Carlow C.K."/>
            <person name="Crawford M.J."/>
            <person name="Daub J."/>
            <person name="Dimmic M.W."/>
            <person name="Estes C.F."/>
            <person name="Foster J.M."/>
            <person name="Ganatra M."/>
            <person name="Gregory W.F."/>
            <person name="Johnson N.M."/>
            <person name="Jin J."/>
            <person name="Komuniecki R."/>
            <person name="Korf I."/>
            <person name="Kumar S."/>
            <person name="Laney S."/>
            <person name="Li B.W."/>
            <person name="Li W."/>
            <person name="Lindblom T.H."/>
            <person name="Lustigman S."/>
            <person name="Ma D."/>
            <person name="Maina C.V."/>
            <person name="Martin D.M."/>
            <person name="McCarter J.P."/>
            <person name="McReynolds L."/>
            <person name="Mitreva M."/>
            <person name="Nutman T.B."/>
            <person name="Parkinson J."/>
            <person name="Peregrin-Alvarez J.M."/>
            <person name="Poole C."/>
            <person name="Ren Q."/>
            <person name="Saunders L."/>
            <person name="Sluder A.E."/>
            <person name="Smith K."/>
            <person name="Stanke M."/>
            <person name="Unnasch T.R."/>
            <person name="Ware J."/>
            <person name="Wei A.D."/>
            <person name="Weil G."/>
            <person name="Williams D.J."/>
            <person name="Zhang Y."/>
            <person name="Williams S.A."/>
            <person name="Fraser-Liggett C."/>
            <person name="Slatko B."/>
            <person name="Blaxter M.L."/>
            <person name="Scott A.L."/>
        </authorList>
    </citation>
    <scope>NUCLEOTIDE SEQUENCE</scope>
    <source>
        <strain evidence="2">FR3</strain>
    </source>
</reference>
<dbReference type="AlphaFoldDB" id="A0A1I9GAB5"/>
<proteinExistence type="predicted"/>
<keyword evidence="1" id="KW-0732">Signal</keyword>
<gene>
    <name evidence="2" type="primary">Bm12127</name>
    <name evidence="2" type="ORF">BM_Bm12127</name>
</gene>
<organism evidence="2">
    <name type="scientific">Brugia malayi</name>
    <name type="common">Filarial nematode worm</name>
    <dbReference type="NCBI Taxonomy" id="6279"/>
    <lineage>
        <taxon>Eukaryota</taxon>
        <taxon>Metazoa</taxon>
        <taxon>Ecdysozoa</taxon>
        <taxon>Nematoda</taxon>
        <taxon>Chromadorea</taxon>
        <taxon>Rhabditida</taxon>
        <taxon>Spirurina</taxon>
        <taxon>Spiruromorpha</taxon>
        <taxon>Filarioidea</taxon>
        <taxon>Onchocercidae</taxon>
        <taxon>Brugia</taxon>
    </lineage>
</organism>
<feature type="signal peptide" evidence="1">
    <location>
        <begin position="1"/>
        <end position="16"/>
    </location>
</feature>
<dbReference type="EMBL" id="LN861294">
    <property type="protein sequence ID" value="CDQ07792.1"/>
    <property type="molecule type" value="Genomic_DNA"/>
</dbReference>